<dbReference type="GO" id="GO:0003824">
    <property type="term" value="F:catalytic activity"/>
    <property type="evidence" value="ECO:0007669"/>
    <property type="project" value="UniProtKB-ARBA"/>
</dbReference>
<feature type="domain" description="AMP-dependent synthetase/ligase" evidence="3">
    <location>
        <begin position="32"/>
        <end position="401"/>
    </location>
</feature>
<name>A0AAJ6QNQ5_9ACAR</name>
<dbReference type="GeneID" id="100902914"/>
<keyword evidence="5" id="KW-1185">Reference proteome</keyword>
<dbReference type="SUPFAM" id="SSF56801">
    <property type="entry name" value="Acetyl-CoA synthetase-like"/>
    <property type="match status" value="1"/>
</dbReference>
<dbReference type="Proteomes" id="UP000694867">
    <property type="component" value="Unplaced"/>
</dbReference>
<evidence type="ECO:0000259" key="3">
    <source>
        <dbReference type="Pfam" id="PF00501"/>
    </source>
</evidence>
<evidence type="ECO:0000256" key="1">
    <source>
        <dbReference type="ARBA" id="ARBA00004275"/>
    </source>
</evidence>
<evidence type="ECO:0000259" key="4">
    <source>
        <dbReference type="Pfam" id="PF13193"/>
    </source>
</evidence>
<dbReference type="InterPro" id="IPR000873">
    <property type="entry name" value="AMP-dep_synth/lig_dom"/>
</dbReference>
<reference evidence="6" key="1">
    <citation type="submission" date="2025-08" db="UniProtKB">
        <authorList>
            <consortium name="RefSeq"/>
        </authorList>
    </citation>
    <scope>IDENTIFICATION</scope>
</reference>
<comment type="subcellular location">
    <subcellularLocation>
        <location evidence="1">Peroxisome</location>
    </subcellularLocation>
</comment>
<dbReference type="KEGG" id="goe:100902914"/>
<keyword evidence="2" id="KW-0576">Peroxisome</keyword>
<evidence type="ECO:0000256" key="2">
    <source>
        <dbReference type="ARBA" id="ARBA00023140"/>
    </source>
</evidence>
<gene>
    <name evidence="6" type="primary">LOC100902914</name>
</gene>
<accession>A0AAJ6QNQ5</accession>
<protein>
    <submittedName>
        <fullName evidence="6">4-coumarate--CoA ligase-like 6</fullName>
    </submittedName>
</protein>
<dbReference type="AlphaFoldDB" id="A0AAJ6QNQ5"/>
<dbReference type="Gene3D" id="3.30.300.30">
    <property type="match status" value="1"/>
</dbReference>
<evidence type="ECO:0000313" key="6">
    <source>
        <dbReference type="RefSeq" id="XP_003738829.1"/>
    </source>
</evidence>
<dbReference type="InterPro" id="IPR025110">
    <property type="entry name" value="AMP-bd_C"/>
</dbReference>
<dbReference type="InterPro" id="IPR042099">
    <property type="entry name" value="ANL_N_sf"/>
</dbReference>
<dbReference type="RefSeq" id="XP_003738829.1">
    <property type="nucleotide sequence ID" value="XM_003738781.3"/>
</dbReference>
<dbReference type="PROSITE" id="PS00455">
    <property type="entry name" value="AMP_BINDING"/>
    <property type="match status" value="1"/>
</dbReference>
<dbReference type="InterPro" id="IPR020845">
    <property type="entry name" value="AMP-binding_CS"/>
</dbReference>
<dbReference type="Pfam" id="PF00501">
    <property type="entry name" value="AMP-binding"/>
    <property type="match status" value="1"/>
</dbReference>
<evidence type="ECO:0000313" key="5">
    <source>
        <dbReference type="Proteomes" id="UP000694867"/>
    </source>
</evidence>
<organism evidence="5 6">
    <name type="scientific">Galendromus occidentalis</name>
    <name type="common">western predatory mite</name>
    <dbReference type="NCBI Taxonomy" id="34638"/>
    <lineage>
        <taxon>Eukaryota</taxon>
        <taxon>Metazoa</taxon>
        <taxon>Ecdysozoa</taxon>
        <taxon>Arthropoda</taxon>
        <taxon>Chelicerata</taxon>
        <taxon>Arachnida</taxon>
        <taxon>Acari</taxon>
        <taxon>Parasitiformes</taxon>
        <taxon>Mesostigmata</taxon>
        <taxon>Gamasina</taxon>
        <taxon>Phytoseioidea</taxon>
        <taxon>Phytoseiidae</taxon>
        <taxon>Typhlodrominae</taxon>
        <taxon>Galendromus</taxon>
    </lineage>
</organism>
<dbReference type="InterPro" id="IPR045851">
    <property type="entry name" value="AMP-bd_C_sf"/>
</dbReference>
<dbReference type="Gene3D" id="3.40.50.12780">
    <property type="entry name" value="N-terminal domain of ligase-like"/>
    <property type="match status" value="1"/>
</dbReference>
<feature type="domain" description="AMP-binding enzyme C-terminal" evidence="4">
    <location>
        <begin position="452"/>
        <end position="527"/>
    </location>
</feature>
<sequence>MTVYTSPFGDFDEELTSNNHGLLLRSAWAKNGRTTFTDAVSGLSYTGSDLAKLSKILVNSLHAVGLRAGDIVSICCLNTVRTPLLLSAIWSLNAVGSGLDFGFSADEYQDLTSVYEPRAFVCVKQNLSVALQVREASSSIKWIIVLDDDSENRTSSTESLVFSFGYLCVLDAKDAPEIEVQPDILAYMPRTSGTTGRSKAAMHTHRTLNAGVLMQSAPDVMPFDSDIVVLSTSALHHVYCLFDVFASCSYRGFHFVHSQSNDAEIIMHTIERYKVSAFFTTPYIVLSMLNLFKTGSEICGKVSLRSLKVLVTASNVFPEDSLAYLRQCLPDLECFGNLYGQTEITAAFSHPFRGFHKCSAIGQVLSRGKFRIVDPNTLEDLPVGSRGELLVKLPDQMIGYYKDPDAFEKSMVQDKWYRTGDICIVDDEGFVFLVDRLKEFIKTKFTTISPGEVEAKILQHPLVKDVAVLGLPHPILQNALHAIIVPNSSGLDADAIHQFLAEKAPDIYKLEGGITFCEAIPRSDIGKLVRRNLLRWVLDRVTDSTPS</sequence>
<dbReference type="Pfam" id="PF13193">
    <property type="entry name" value="AMP-binding_C"/>
    <property type="match status" value="1"/>
</dbReference>
<proteinExistence type="predicted"/>
<dbReference type="PANTHER" id="PTHR24096">
    <property type="entry name" value="LONG-CHAIN-FATTY-ACID--COA LIGASE"/>
    <property type="match status" value="1"/>
</dbReference>
<dbReference type="GO" id="GO:0005777">
    <property type="term" value="C:peroxisome"/>
    <property type="evidence" value="ECO:0007669"/>
    <property type="project" value="UniProtKB-SubCell"/>
</dbReference>